<accession>A0A8S1HIE1</accession>
<comment type="caution">
    <text evidence="1">The sequence shown here is derived from an EMBL/GenBank/DDBJ whole genome shotgun (WGS) entry which is preliminary data.</text>
</comment>
<name>A0A8S1HIE1_9PELO</name>
<dbReference type="Proteomes" id="UP000835052">
    <property type="component" value="Unassembled WGS sequence"/>
</dbReference>
<gene>
    <name evidence="1" type="ORF">CAUJ_LOCUS10944</name>
</gene>
<dbReference type="AlphaFoldDB" id="A0A8S1HIE1"/>
<reference evidence="1" key="1">
    <citation type="submission" date="2020-10" db="EMBL/GenBank/DDBJ databases">
        <authorList>
            <person name="Kikuchi T."/>
        </authorList>
    </citation>
    <scope>NUCLEOTIDE SEQUENCE</scope>
    <source>
        <strain evidence="1">NKZ352</strain>
    </source>
</reference>
<sequence>MNGKSPEKFFFREKRHLWPARKCRYGLRNRRTQEACVVTESAAGVFWLPSSFILAASGEIIRMSLGDDRMRRVYGLVQSPLG</sequence>
<protein>
    <submittedName>
        <fullName evidence="1">Uncharacterized protein</fullName>
    </submittedName>
</protein>
<evidence type="ECO:0000313" key="2">
    <source>
        <dbReference type="Proteomes" id="UP000835052"/>
    </source>
</evidence>
<keyword evidence="2" id="KW-1185">Reference proteome</keyword>
<proteinExistence type="predicted"/>
<organism evidence="1 2">
    <name type="scientific">Caenorhabditis auriculariae</name>
    <dbReference type="NCBI Taxonomy" id="2777116"/>
    <lineage>
        <taxon>Eukaryota</taxon>
        <taxon>Metazoa</taxon>
        <taxon>Ecdysozoa</taxon>
        <taxon>Nematoda</taxon>
        <taxon>Chromadorea</taxon>
        <taxon>Rhabditida</taxon>
        <taxon>Rhabditina</taxon>
        <taxon>Rhabditomorpha</taxon>
        <taxon>Rhabditoidea</taxon>
        <taxon>Rhabditidae</taxon>
        <taxon>Peloderinae</taxon>
        <taxon>Caenorhabditis</taxon>
    </lineage>
</organism>
<evidence type="ECO:0000313" key="1">
    <source>
        <dbReference type="EMBL" id="CAD6195025.1"/>
    </source>
</evidence>
<dbReference type="EMBL" id="CAJGYM010000050">
    <property type="protein sequence ID" value="CAD6195025.1"/>
    <property type="molecule type" value="Genomic_DNA"/>
</dbReference>